<gene>
    <name evidence="1" type="ORF">EV420DRAFT_1635186</name>
</gene>
<dbReference type="EMBL" id="JAUEPS010000002">
    <property type="protein sequence ID" value="KAK0467918.1"/>
    <property type="molecule type" value="Genomic_DNA"/>
</dbReference>
<organism evidence="1 2">
    <name type="scientific">Armillaria tabescens</name>
    <name type="common">Ringless honey mushroom</name>
    <name type="synonym">Agaricus tabescens</name>
    <dbReference type="NCBI Taxonomy" id="1929756"/>
    <lineage>
        <taxon>Eukaryota</taxon>
        <taxon>Fungi</taxon>
        <taxon>Dikarya</taxon>
        <taxon>Basidiomycota</taxon>
        <taxon>Agaricomycotina</taxon>
        <taxon>Agaricomycetes</taxon>
        <taxon>Agaricomycetidae</taxon>
        <taxon>Agaricales</taxon>
        <taxon>Marasmiineae</taxon>
        <taxon>Physalacriaceae</taxon>
        <taxon>Desarmillaria</taxon>
    </lineage>
</organism>
<comment type="caution">
    <text evidence="1">The sequence shown here is derived from an EMBL/GenBank/DDBJ whole genome shotgun (WGS) entry which is preliminary data.</text>
</comment>
<keyword evidence="2" id="KW-1185">Reference proteome</keyword>
<evidence type="ECO:0000313" key="2">
    <source>
        <dbReference type="Proteomes" id="UP001175211"/>
    </source>
</evidence>
<dbReference type="Proteomes" id="UP001175211">
    <property type="component" value="Unassembled WGS sequence"/>
</dbReference>
<name>A0AA39NM11_ARMTA</name>
<proteinExistence type="predicted"/>
<dbReference type="GeneID" id="85359959"/>
<accession>A0AA39NM11</accession>
<protein>
    <submittedName>
        <fullName evidence="1">Uncharacterized protein</fullName>
    </submittedName>
</protein>
<evidence type="ECO:0000313" key="1">
    <source>
        <dbReference type="EMBL" id="KAK0467918.1"/>
    </source>
</evidence>
<dbReference type="AlphaFoldDB" id="A0AA39NM11"/>
<sequence>MALCGRVGDQNECLPPCFESFFLQRGIFPISSMCEEERDTPSTSSDDDEMLQLSISIQQQSLSTVASNVHILCYSLWYLAGGDKRERIRSFKHKIPLIFLRKHEALRKRAQGIAKMMEWDTTIDPLMLDGPVKRDLIKEACEVGGCDVNIVTFKGGWLEPAYWLARLWKAAGEVPVDKQKWDKAVAATADIEYLSII</sequence>
<dbReference type="RefSeq" id="XP_060338193.1">
    <property type="nucleotide sequence ID" value="XM_060476411.1"/>
</dbReference>
<reference evidence="1" key="1">
    <citation type="submission" date="2023-06" db="EMBL/GenBank/DDBJ databases">
        <authorList>
            <consortium name="Lawrence Berkeley National Laboratory"/>
            <person name="Ahrendt S."/>
            <person name="Sahu N."/>
            <person name="Indic B."/>
            <person name="Wong-Bajracharya J."/>
            <person name="Merenyi Z."/>
            <person name="Ke H.-M."/>
            <person name="Monk M."/>
            <person name="Kocsube S."/>
            <person name="Drula E."/>
            <person name="Lipzen A."/>
            <person name="Balint B."/>
            <person name="Henrissat B."/>
            <person name="Andreopoulos B."/>
            <person name="Martin F.M."/>
            <person name="Harder C.B."/>
            <person name="Rigling D."/>
            <person name="Ford K.L."/>
            <person name="Foster G.D."/>
            <person name="Pangilinan J."/>
            <person name="Papanicolaou A."/>
            <person name="Barry K."/>
            <person name="LaButti K."/>
            <person name="Viragh M."/>
            <person name="Koriabine M."/>
            <person name="Yan M."/>
            <person name="Riley R."/>
            <person name="Champramary S."/>
            <person name="Plett K.L."/>
            <person name="Tsai I.J."/>
            <person name="Slot J."/>
            <person name="Sipos G."/>
            <person name="Plett J."/>
            <person name="Nagy L.G."/>
            <person name="Grigoriev I.V."/>
        </authorList>
    </citation>
    <scope>NUCLEOTIDE SEQUENCE</scope>
    <source>
        <strain evidence="1">CCBAS 213</strain>
    </source>
</reference>